<reference evidence="1 2" key="1">
    <citation type="submission" date="2013-03" db="EMBL/GenBank/DDBJ databases">
        <authorList>
            <person name="Fiebig A."/>
            <person name="Goeker M."/>
            <person name="Klenk H.-P.P."/>
        </authorList>
    </citation>
    <scope>NUCLEOTIDE SEQUENCE [LARGE SCALE GENOMIC DNA]</scope>
    <source>
        <strain evidence="2">DSM 19469</strain>
    </source>
</reference>
<keyword evidence="2" id="KW-1185">Reference proteome</keyword>
<dbReference type="CDD" id="cd16440">
    <property type="entry name" value="beta_Kdo_transferase_KpsC_1"/>
    <property type="match status" value="1"/>
</dbReference>
<dbReference type="GO" id="GO:0015774">
    <property type="term" value="P:polysaccharide transport"/>
    <property type="evidence" value="ECO:0007669"/>
    <property type="project" value="InterPro"/>
</dbReference>
<dbReference type="eggNOG" id="COG3563">
    <property type="taxonomic scope" value="Bacteria"/>
</dbReference>
<protein>
    <submittedName>
        <fullName evidence="1">Capsule polysaccharide export protein</fullName>
    </submittedName>
</protein>
<name>W8RSL2_9RHOB</name>
<dbReference type="AlphaFoldDB" id="W8RSL2"/>
<dbReference type="GO" id="GO:0000271">
    <property type="term" value="P:polysaccharide biosynthetic process"/>
    <property type="evidence" value="ECO:0007669"/>
    <property type="project" value="InterPro"/>
</dbReference>
<dbReference type="EMBL" id="CP004372">
    <property type="protein sequence ID" value="AHM04189.1"/>
    <property type="molecule type" value="Genomic_DNA"/>
</dbReference>
<dbReference type="HOGENOM" id="CLU_025998_0_0_5"/>
<dbReference type="InterPro" id="IPR007833">
    <property type="entry name" value="Capsule_polysaccharide_synth"/>
</dbReference>
<dbReference type="Proteomes" id="UP000019593">
    <property type="component" value="Chromosome"/>
</dbReference>
<organism evidence="1 2">
    <name type="scientific">Roseicyclus elongatus DSM 19469</name>
    <dbReference type="NCBI Taxonomy" id="1294273"/>
    <lineage>
        <taxon>Bacteria</taxon>
        <taxon>Pseudomonadati</taxon>
        <taxon>Pseudomonadota</taxon>
        <taxon>Alphaproteobacteria</taxon>
        <taxon>Rhodobacterales</taxon>
        <taxon>Roseobacteraceae</taxon>
        <taxon>Roseicyclus</taxon>
    </lineage>
</organism>
<gene>
    <name evidence="1" type="ORF">roselon_01823</name>
</gene>
<dbReference type="Pfam" id="PF05159">
    <property type="entry name" value="Capsule_synth"/>
    <property type="match status" value="3"/>
</dbReference>
<evidence type="ECO:0000313" key="2">
    <source>
        <dbReference type="Proteomes" id="UP000019593"/>
    </source>
</evidence>
<dbReference type="PATRIC" id="fig|1294273.3.peg.1796"/>
<accession>W8RSL2</accession>
<dbReference type="OrthoDB" id="543755at2"/>
<dbReference type="CDD" id="cd16439">
    <property type="entry name" value="beta_Kdo_transferase_KpsC_2"/>
    <property type="match status" value="1"/>
</dbReference>
<dbReference type="KEGG" id="red:roselon_01823"/>
<evidence type="ECO:0000313" key="1">
    <source>
        <dbReference type="EMBL" id="AHM04189.1"/>
    </source>
</evidence>
<dbReference type="STRING" id="1294273.roselon_01823"/>
<dbReference type="RefSeq" id="WP_025311996.1">
    <property type="nucleotide sequence ID" value="NZ_CP004372.1"/>
</dbReference>
<sequence length="690" mass="76102">MRPRSASNHAGTGARQRAYHFNAGFLTNARVRRILTLAGYDLRLGKPGPEDCVLVWGHSRYAPRGEKAATASDATLVRIEDAFLRSLHPGRSGDAPLGLVIDGQGMHFDASRPSDLEDILARHPLDNTALMDRAREVMARIADAHLTKYSATDPDLAPPPPGYVLVIDQTRGDASVRLGAANADSFAEMLTWARQDHPDAQIVIKTHPETRSGHRHGHFDPATLPEGVVIEDRPISPQRLFEGARAVYTVSSQLGFEAIMAGHRPVTFGVPFYAGWGLTDDRRPIPARRNRTLSRAQLVAAALILYPTWYDPYDDRLCDIETALGALEAMTRAWREDRTGHVAVGMRRWKRRHLRAMFQTSGGTLDFIDEPARAAADGRPVMVWSGHETRPLRAACAQADRPLHRVEDGFLRSRGLGAALVPPLSLVLDDLGIYYDPTRDSRLEQLIAQAALARPEALRRAERLLGRLRKLRLTKYNLDGATAVTRPPTGRAMILVPGQVEDDASIRLGAGEICTNEELLRTARRLHPSEWIVYKPHPDVEAGLRPGQIPEDRLAALADHVAHRADADAWLNAADRVVTMTSNMGFEALIRGVPVTTLGAPFYAGWGLTTDLGDVPARRSARVSLPALVHAALIAYPRYHDPVTDRPCPVEIAVDRLSRGQTGARPVRLRALARLQAWLSDYSHLWRGRG</sequence>
<proteinExistence type="predicted"/>